<accession>A0A0F9WEJ6</accession>
<evidence type="ECO:0000313" key="1">
    <source>
        <dbReference type="EMBL" id="KKO10848.1"/>
    </source>
</evidence>
<gene>
    <name evidence="1" type="ORF">LCGC14_0023310</name>
</gene>
<reference evidence="1" key="1">
    <citation type="journal article" date="2015" name="Nature">
        <title>Complex archaea that bridge the gap between prokaryotes and eukaryotes.</title>
        <authorList>
            <person name="Spang A."/>
            <person name="Saw J.H."/>
            <person name="Jorgensen S.L."/>
            <person name="Zaremba-Niedzwiedzka K."/>
            <person name="Martijn J."/>
            <person name="Lind A.E."/>
            <person name="van Eijk R."/>
            <person name="Schleper C."/>
            <person name="Guy L."/>
            <person name="Ettema T.J."/>
        </authorList>
    </citation>
    <scope>NUCLEOTIDE SEQUENCE</scope>
</reference>
<sequence>MSKLTFPATDQLASFEQQNLSILISYCADGNTELRRRLEQSVAEHFAAVYGAHVSQFLPVLLGLESNGEIKAVVGLRPTGDEQLFLQQYLDQPIARLIESSTTLTTSADSIIEVGNLVSGSPGMARLLITALTHYLFSCDFEWVAFTGTPLLLNSFSRLTLSPVVLADADPARLEHDGREWGSYYTTRPKVMAGYIPEGFRQLQAAGVFQRLSYMPHYNNANHQESKSRVCA</sequence>
<name>A0A0F9WEJ6_9ZZZZ</name>
<protein>
    <recommendedName>
        <fullName evidence="2">Thermostable hemolysin</fullName>
    </recommendedName>
</protein>
<comment type="caution">
    <text evidence="1">The sequence shown here is derived from an EMBL/GenBank/DDBJ whole genome shotgun (WGS) entry which is preliminary data.</text>
</comment>
<evidence type="ECO:0008006" key="2">
    <source>
        <dbReference type="Google" id="ProtNLM"/>
    </source>
</evidence>
<dbReference type="Pfam" id="PF12261">
    <property type="entry name" value="T_hemolysin"/>
    <property type="match status" value="1"/>
</dbReference>
<dbReference type="AlphaFoldDB" id="A0A0F9WEJ6"/>
<organism evidence="1">
    <name type="scientific">marine sediment metagenome</name>
    <dbReference type="NCBI Taxonomy" id="412755"/>
    <lineage>
        <taxon>unclassified sequences</taxon>
        <taxon>metagenomes</taxon>
        <taxon>ecological metagenomes</taxon>
    </lineage>
</organism>
<proteinExistence type="predicted"/>
<dbReference type="EMBL" id="LAZR01000004">
    <property type="protein sequence ID" value="KKO10848.1"/>
    <property type="molecule type" value="Genomic_DNA"/>
</dbReference>
<dbReference type="InterPro" id="IPR022050">
    <property type="entry name" value="T_hemolysin"/>
</dbReference>